<feature type="region of interest" description="Disordered" evidence="1">
    <location>
        <begin position="1"/>
        <end position="30"/>
    </location>
</feature>
<dbReference type="AlphaFoldDB" id="A0A2P2MTA5"/>
<evidence type="ECO:0000256" key="1">
    <source>
        <dbReference type="SAM" id="MobiDB-lite"/>
    </source>
</evidence>
<evidence type="ECO:0000313" key="2">
    <source>
        <dbReference type="EMBL" id="MBX33438.1"/>
    </source>
</evidence>
<accession>A0A2P2MTA5</accession>
<proteinExistence type="predicted"/>
<sequence length="30" mass="3631">MIEQNHARTHKHVHTQNNNAINVKNKKRRL</sequence>
<reference evidence="2" key="1">
    <citation type="submission" date="2018-02" db="EMBL/GenBank/DDBJ databases">
        <title>Rhizophora mucronata_Transcriptome.</title>
        <authorList>
            <person name="Meera S.P."/>
            <person name="Sreeshan A."/>
            <person name="Augustine A."/>
        </authorList>
    </citation>
    <scope>NUCLEOTIDE SEQUENCE</scope>
    <source>
        <tissue evidence="2">Leaf</tissue>
    </source>
</reference>
<protein>
    <submittedName>
        <fullName evidence="2">Uncharacterized protein</fullName>
    </submittedName>
</protein>
<dbReference type="EMBL" id="GGEC01052954">
    <property type="protein sequence ID" value="MBX33438.1"/>
    <property type="molecule type" value="Transcribed_RNA"/>
</dbReference>
<name>A0A2P2MTA5_RHIMU</name>
<organism evidence="2">
    <name type="scientific">Rhizophora mucronata</name>
    <name type="common">Asiatic mangrove</name>
    <dbReference type="NCBI Taxonomy" id="61149"/>
    <lineage>
        <taxon>Eukaryota</taxon>
        <taxon>Viridiplantae</taxon>
        <taxon>Streptophyta</taxon>
        <taxon>Embryophyta</taxon>
        <taxon>Tracheophyta</taxon>
        <taxon>Spermatophyta</taxon>
        <taxon>Magnoliopsida</taxon>
        <taxon>eudicotyledons</taxon>
        <taxon>Gunneridae</taxon>
        <taxon>Pentapetalae</taxon>
        <taxon>rosids</taxon>
        <taxon>fabids</taxon>
        <taxon>Malpighiales</taxon>
        <taxon>Rhizophoraceae</taxon>
        <taxon>Rhizophora</taxon>
    </lineage>
</organism>